<gene>
    <name evidence="2" type="ORF">BRM3_06715</name>
</gene>
<reference evidence="2" key="1">
    <citation type="submission" date="2022-10" db="EMBL/GenBank/DDBJ databases">
        <title>Whole-Genome Sequencing of Brachybacterium huguangmaarense BRM-3, Isolated from Betula schmidtii.</title>
        <authorList>
            <person name="Haam D."/>
        </authorList>
    </citation>
    <scope>NUCLEOTIDE SEQUENCE</scope>
    <source>
        <strain evidence="2">BRM-3</strain>
    </source>
</reference>
<feature type="transmembrane region" description="Helical" evidence="1">
    <location>
        <begin position="350"/>
        <end position="376"/>
    </location>
</feature>
<proteinExistence type="predicted"/>
<feature type="transmembrane region" description="Helical" evidence="1">
    <location>
        <begin position="392"/>
        <end position="413"/>
    </location>
</feature>
<name>A0ABY6G4E7_9MICO</name>
<evidence type="ECO:0000313" key="2">
    <source>
        <dbReference type="EMBL" id="UYG18093.1"/>
    </source>
</evidence>
<keyword evidence="1" id="KW-1133">Transmembrane helix</keyword>
<keyword evidence="1" id="KW-0812">Transmembrane</keyword>
<protein>
    <submittedName>
        <fullName evidence="2">Uncharacterized protein</fullName>
    </submittedName>
</protein>
<evidence type="ECO:0000313" key="3">
    <source>
        <dbReference type="Proteomes" id="UP001164305"/>
    </source>
</evidence>
<sequence>MLAYLHAARDDVRAALEGAEGMSLGPMSATGWTAAWVPEAEAVQLFDRAILVDIDAGDEQVSLEVRHEGRREIWEWEVAEEEPSDASAPESQAWARSAASRVSQVLGASESETPLTAVIARQPSADELVDELSAIGGLPVATTTPVRALVVARVAPKGLRLAGALAAAGLGPVALADLGAGWAALQLEDAPEHSDLLAGFVGERLLGRGARGWGKRVLVLWRDAIGAAGFRVYRGSSMVDDGEWGTGWEHPDADHWSVRDAAADRLRVLAPRGAADVARLRSLLRSTTWEGDPLAELLAALGMPESTLAMLDGEVGAPPAQRLEPAGRREILRGVLTGAGWPPLAPRWALLVYMCVAVFAAIVLAVLAALSIAVIITDGGILDEPSSDSEPWIVLGVCLVGIGLNGLAAMGAARQARHAAAEDLPADSDHDGPR</sequence>
<dbReference type="EMBL" id="CP107020">
    <property type="protein sequence ID" value="UYG18093.1"/>
    <property type="molecule type" value="Genomic_DNA"/>
</dbReference>
<keyword evidence="1" id="KW-0472">Membrane</keyword>
<accession>A0ABY6G4E7</accession>
<dbReference type="Proteomes" id="UP001164305">
    <property type="component" value="Chromosome"/>
</dbReference>
<evidence type="ECO:0000256" key="1">
    <source>
        <dbReference type="SAM" id="Phobius"/>
    </source>
</evidence>
<dbReference type="RefSeq" id="WP_263595297.1">
    <property type="nucleotide sequence ID" value="NZ_CP107020.1"/>
</dbReference>
<keyword evidence="3" id="KW-1185">Reference proteome</keyword>
<organism evidence="2 3">
    <name type="scientific">Brachybacterium huguangmaarense</name>
    <dbReference type="NCBI Taxonomy" id="1652028"/>
    <lineage>
        <taxon>Bacteria</taxon>
        <taxon>Bacillati</taxon>
        <taxon>Actinomycetota</taxon>
        <taxon>Actinomycetes</taxon>
        <taxon>Micrococcales</taxon>
        <taxon>Dermabacteraceae</taxon>
        <taxon>Brachybacterium</taxon>
    </lineage>
</organism>